<evidence type="ECO:0000259" key="17">
    <source>
        <dbReference type="PROSITE" id="PS51117"/>
    </source>
</evidence>
<feature type="domain" description="Laminin EGF-like" evidence="15">
    <location>
        <begin position="1043"/>
        <end position="1089"/>
    </location>
</feature>
<dbReference type="GO" id="GO:0043256">
    <property type="term" value="C:laminin complex"/>
    <property type="evidence" value="ECO:0007669"/>
    <property type="project" value="TreeGrafter"/>
</dbReference>
<evidence type="ECO:0000256" key="12">
    <source>
        <dbReference type="PROSITE-ProRule" id="PRU00460"/>
    </source>
</evidence>
<dbReference type="GO" id="GO:0070831">
    <property type="term" value="P:basement membrane assembly"/>
    <property type="evidence" value="ECO:0007669"/>
    <property type="project" value="TreeGrafter"/>
</dbReference>
<dbReference type="GO" id="GO:0007411">
    <property type="term" value="P:axon guidance"/>
    <property type="evidence" value="ECO:0007669"/>
    <property type="project" value="TreeGrafter"/>
</dbReference>
<evidence type="ECO:0000256" key="1">
    <source>
        <dbReference type="ARBA" id="ARBA00004302"/>
    </source>
</evidence>
<dbReference type="PROSITE" id="PS51117">
    <property type="entry name" value="LAMININ_NTER"/>
    <property type="match status" value="1"/>
</dbReference>
<feature type="domain" description="Laminin IV type B" evidence="16">
    <location>
        <begin position="518"/>
        <end position="734"/>
    </location>
</feature>
<dbReference type="Gene3D" id="2.170.300.10">
    <property type="entry name" value="Tie2 ligand-binding domain superfamily"/>
    <property type="match status" value="1"/>
</dbReference>
<dbReference type="FunFam" id="2.10.25.10:FF:000011">
    <property type="entry name" value="Cadherin EGF LAG seven-pass G-type receptor"/>
    <property type="match status" value="1"/>
</dbReference>
<proteinExistence type="predicted"/>
<dbReference type="InterPro" id="IPR056558">
    <property type="entry name" value="LAMB1-4_helical"/>
</dbReference>
<accession>A0A452EYF2</accession>
<evidence type="ECO:0000256" key="3">
    <source>
        <dbReference type="ARBA" id="ARBA00022530"/>
    </source>
</evidence>
<dbReference type="InterPro" id="IPR008211">
    <property type="entry name" value="Laminin_N"/>
</dbReference>
<dbReference type="Pfam" id="PF23219">
    <property type="entry name" value="LAMB1"/>
    <property type="match status" value="1"/>
</dbReference>
<name>A0A452EYF2_CAPHI</name>
<dbReference type="PROSITE" id="PS50027">
    <property type="entry name" value="EGF_LAM_2"/>
    <property type="match status" value="6"/>
</dbReference>
<keyword evidence="3" id="KW-0272">Extracellular matrix</keyword>
<evidence type="ECO:0000256" key="4">
    <source>
        <dbReference type="ARBA" id="ARBA00022729"/>
    </source>
</evidence>
<keyword evidence="6" id="KW-0084">Basement membrane</keyword>
<protein>
    <submittedName>
        <fullName evidence="18">Laminin subunit beta 4</fullName>
    </submittedName>
</protein>
<feature type="coiled-coil region" evidence="13">
    <location>
        <begin position="1303"/>
        <end position="1372"/>
    </location>
</feature>
<evidence type="ECO:0000256" key="8">
    <source>
        <dbReference type="ARBA" id="ARBA00023054"/>
    </source>
</evidence>
<feature type="disulfide bond" evidence="12">
    <location>
        <begin position="1045"/>
        <end position="1062"/>
    </location>
</feature>
<evidence type="ECO:0000256" key="5">
    <source>
        <dbReference type="ARBA" id="ARBA00022737"/>
    </source>
</evidence>
<dbReference type="SMART" id="SM00136">
    <property type="entry name" value="LamNT"/>
    <property type="match status" value="1"/>
</dbReference>
<keyword evidence="5" id="KW-0677">Repeat</keyword>
<dbReference type="Pfam" id="PF00053">
    <property type="entry name" value="EGF_laminin"/>
    <property type="match status" value="10"/>
</dbReference>
<feature type="disulfide bond" evidence="12">
    <location>
        <begin position="761"/>
        <end position="770"/>
    </location>
</feature>
<dbReference type="Bgee" id="ENSCHIG00000017010">
    <property type="expression patterns" value="Expressed in thymus"/>
</dbReference>
<reference evidence="18 19" key="1">
    <citation type="submission" date="2016-04" db="EMBL/GenBank/DDBJ databases">
        <title>Polished mammalian reference genomes with single-molecule sequencing and chromosome conformation capture applied to the Capra hircus genome.</title>
        <authorList>
            <person name="Bickhart D.M."/>
            <person name="Koren S."/>
            <person name="Rosen B."/>
            <person name="Hastie A."/>
            <person name="Liachko I."/>
            <person name="Sullivan S.T."/>
            <person name="Burton J."/>
            <person name="Sayre B.L."/>
            <person name="Huson H.J."/>
            <person name="Lee J."/>
            <person name="Lam E."/>
            <person name="Kelley C.M."/>
            <person name="Hutchison J.L."/>
            <person name="Zhou Y."/>
            <person name="Sun J."/>
            <person name="Crisa A."/>
            <person name="Schwartz J.C."/>
            <person name="Hammond J.A."/>
            <person name="Schroeder S.G."/>
            <person name="Liu G.E."/>
            <person name="Dunham M."/>
            <person name="Shendure J."/>
            <person name="Sonstegard T.S."/>
            <person name="Phillippy A.M."/>
            <person name="Van Tassell C.P."/>
            <person name="Smith T.P."/>
        </authorList>
    </citation>
    <scope>NUCLEOTIDE SEQUENCE [LARGE SCALE GENOMIC DNA]</scope>
</reference>
<feature type="domain" description="Laminin EGF-like" evidence="15">
    <location>
        <begin position="740"/>
        <end position="787"/>
    </location>
</feature>
<dbReference type="PANTHER" id="PTHR10574:SF279">
    <property type="entry name" value="LAMININ SUBUNIT BETA 4"/>
    <property type="match status" value="1"/>
</dbReference>
<dbReference type="GO" id="GO:0009888">
    <property type="term" value="P:tissue development"/>
    <property type="evidence" value="ECO:0007669"/>
    <property type="project" value="TreeGrafter"/>
</dbReference>
<feature type="domain" description="Laminin EGF-like" evidence="15">
    <location>
        <begin position="891"/>
        <end position="942"/>
    </location>
</feature>
<dbReference type="FunFam" id="2.10.25.10:FF:000130">
    <property type="entry name" value="Laminin subunit beta 1"/>
    <property type="match status" value="1"/>
</dbReference>
<feature type="coiled-coil region" evidence="13">
    <location>
        <begin position="1413"/>
        <end position="1512"/>
    </location>
</feature>
<feature type="disulfide bond" evidence="12">
    <location>
        <begin position="915"/>
        <end position="924"/>
    </location>
</feature>
<dbReference type="GO" id="GO:0016477">
    <property type="term" value="P:cell migration"/>
    <property type="evidence" value="ECO:0007669"/>
    <property type="project" value="TreeGrafter"/>
</dbReference>
<feature type="disulfide bond" evidence="12">
    <location>
        <begin position="453"/>
        <end position="462"/>
    </location>
</feature>
<dbReference type="OMA" id="RRCSCHP"/>
<dbReference type="CDD" id="cd00055">
    <property type="entry name" value="EGF_Lam"/>
    <property type="match status" value="9"/>
</dbReference>
<evidence type="ECO:0000259" key="16">
    <source>
        <dbReference type="PROSITE" id="PS51116"/>
    </source>
</evidence>
<feature type="domain" description="Laminin EGF-like" evidence="15">
    <location>
        <begin position="951"/>
        <end position="1013"/>
    </location>
</feature>
<keyword evidence="2" id="KW-0964">Secreted</keyword>
<comment type="subcellular location">
    <subcellularLocation>
        <location evidence="1">Secreted</location>
        <location evidence="1">Extracellular space</location>
        <location evidence="1">Extracellular matrix</location>
        <location evidence="1">Basement membrane</location>
    </subcellularLocation>
</comment>
<reference evidence="18" key="3">
    <citation type="submission" date="2025-09" db="UniProtKB">
        <authorList>
            <consortium name="Ensembl"/>
        </authorList>
    </citation>
    <scope>IDENTIFICATION</scope>
</reference>
<feature type="coiled-coil region" evidence="13">
    <location>
        <begin position="1540"/>
        <end position="1567"/>
    </location>
</feature>
<evidence type="ECO:0000256" key="13">
    <source>
        <dbReference type="SAM" id="Coils"/>
    </source>
</evidence>
<dbReference type="Ensembl" id="ENSCHIT00000024814.1">
    <property type="protein sequence ID" value="ENSCHIP00000017005.1"/>
    <property type="gene ID" value="ENSCHIG00000017010.1"/>
</dbReference>
<evidence type="ECO:0000259" key="15">
    <source>
        <dbReference type="PROSITE" id="PS50027"/>
    </source>
</evidence>
<feature type="disulfide bond" evidence="12">
    <location>
        <begin position="742"/>
        <end position="759"/>
    </location>
</feature>
<feature type="domain" description="Laminin EGF-like" evidence="15">
    <location>
        <begin position="371"/>
        <end position="425"/>
    </location>
</feature>
<dbReference type="PRINTS" id="PR00011">
    <property type="entry name" value="EGFLAMININ"/>
</dbReference>
<keyword evidence="7" id="KW-0130">Cell adhesion</keyword>
<feature type="disulfide bond" evidence="12">
    <location>
        <begin position="740"/>
        <end position="752"/>
    </location>
</feature>
<evidence type="ECO:0000256" key="9">
    <source>
        <dbReference type="ARBA" id="ARBA00023157"/>
    </source>
</evidence>
<dbReference type="Pfam" id="PF00055">
    <property type="entry name" value="Laminin_N"/>
    <property type="match status" value="2"/>
</dbReference>
<evidence type="ECO:0000256" key="10">
    <source>
        <dbReference type="ARBA" id="ARBA00023180"/>
    </source>
</evidence>
<evidence type="ECO:0000313" key="19">
    <source>
        <dbReference type="Proteomes" id="UP000291000"/>
    </source>
</evidence>
<feature type="disulfide bond" evidence="12">
    <location>
        <begin position="981"/>
        <end position="990"/>
    </location>
</feature>
<dbReference type="InterPro" id="IPR002049">
    <property type="entry name" value="LE_dom"/>
</dbReference>
<sequence>MRFQFTRLLSYVDAQEECSRDACHPPTGDLLVGHSGQLTASSTCGLDRARKYCILSYLEGEQKCFICDSRFPYDPHTQPNSHTIENVITSFEPEREKKWWQSENGMTTSCHVSIRLDLEALFQLSHLILTFKTFRPAAMLVERSTDWTHLESAQGVGDLVCDSEYLDIEPATGGKVVLKVLDPSFEIENPYSPYIQDLVTLTNLRINFTRLHTLGDTLLGRRQNDSLDKYYYALYEMVIRGSCFCNGHASECVSTQKTRSDVFSPPGMVHGRCICQHNTDGPHRERCKDFFQDVPRRPAMGLRDSASCHFNGHSDCCHFDMTAYLARGGRSGGMCDDCQHNTQGQHCDRCRRLFYRDPRKAISDPDTCIPCECDPDGTISGGLCVSHSDPDLGSMTGRCLCKEKVEGAKCDRCKPDHYGLGAPDPLGHQSCDCHPLGSLLPLTYDVDTGQCLCQPFATGLHCEECTAGYWGLENHLHGCSPCDCYIGGAYSNTENGQCDCHPHIIGRSCTEPAPGYFFASLNFYLYEAEEATPLQRLAPLSSVTSDQLPAVSIFLQEPVPGMPVTWTGPGFARVLPGAGLRFAVGNSPVPMDFTVAIRYETRSADDWTIQMVINPIGASKHCTRETPQPKPQAFPAASRIMLFPTPICLEPDVQYSLDVYFSQPLEGRFKAHSHILVDSLGFIPQINSLKNFCSKQDLDEYQLHNCVEIASALGPQVLPGAYERLIASLSARLHNGAVACKCHPQGSMGPSCSRLGGQCRCKPGVTGRCCDTCSTGSYGLGQRGCHLAGRHCDRCLAGYFGFPNQTGSCFNCGGFTTGRNCERYGIHMSPIIHITLHTHARARARTHTHTHTHTCYLILFSSPLLSGVQCGECSAGFYGNPRISRAPCRPCACNNNIDVTDPGSCSPVTGECLKCLYNTQGPNCQLCKPGYFGSALNQTCTSNDGSVLLGCSCHPSGVGPTECPPSGEPCLCDPDTGMCPCLPSVTGRTCDHCADGYWNLVPGRGGQPCDCDPRTSLSSRCDQLTGQCACRLAYDGKRCSESCDCNKEGSQKPVCDQDTGTCRCQEGISGPRCDRCARGHDQEFPTCLWCHLCFDQWDHTISSLSTVVQGLIRLAANMEDKRETLPVCEADFKGLRENMSEIERIWRHPVFSSEEFSKVKDYHDSVRKQIMQLSEQSETNFLLEDLQEGNDLHSSAWNASLMDFSKNIKKYYQSSLSTEKKTNETTSIINNSKNTRNYLLSILDTLTSKEDLSLEKLKQIKMPNIQILQEKVNIHDSRVKVSDPACVLSSCGGPSCYGSPALSTNALQKAQEAESVLHSLNNQVHRWKKQNRNISKLAEVCKKGALQLRKKLRNMKNQSESEEEKMNLLVKKLKIFLLEERVPPEDVEKVANRVLDIHLPITSQNLTHELDKIQKLMQLCEDYRTEEDRLNKAADGAQEVLVKAKAAEKAENVLSNLSKMLNKLQQVQITQGRADSTITQLTAEITKFRKDELQAENQAQEMKNKLDVAKHQSALEGGLAQLQTTLQRNRGEAGHARAQAEAARHQAGGLEEEFVELQNQYAVLQHKMSISGLTKETLGKVKQPEGAAAKPAGDTEDKMGRREALKLSKQEKADQLKQLEDQVIAIKNEIVDQENNYATCYS</sequence>
<organism evidence="18 19">
    <name type="scientific">Capra hircus</name>
    <name type="common">Goat</name>
    <dbReference type="NCBI Taxonomy" id="9925"/>
    <lineage>
        <taxon>Eukaryota</taxon>
        <taxon>Metazoa</taxon>
        <taxon>Chordata</taxon>
        <taxon>Craniata</taxon>
        <taxon>Vertebrata</taxon>
        <taxon>Euteleostomi</taxon>
        <taxon>Mammalia</taxon>
        <taxon>Eutheria</taxon>
        <taxon>Laurasiatheria</taxon>
        <taxon>Artiodactyla</taxon>
        <taxon>Ruminantia</taxon>
        <taxon>Pecora</taxon>
        <taxon>Bovidae</taxon>
        <taxon>Caprinae</taxon>
        <taxon>Capra</taxon>
    </lineage>
</organism>
<dbReference type="SUPFAM" id="SSF57196">
    <property type="entry name" value="EGF/Laminin"/>
    <property type="match status" value="8"/>
</dbReference>
<evidence type="ECO:0000256" key="14">
    <source>
        <dbReference type="SAM" id="MobiDB-lite"/>
    </source>
</evidence>
<dbReference type="Gene3D" id="2.60.120.260">
    <property type="entry name" value="Galactose-binding domain-like"/>
    <property type="match status" value="1"/>
</dbReference>
<dbReference type="PANTHER" id="PTHR10574">
    <property type="entry name" value="NETRIN/LAMININ-RELATED"/>
    <property type="match status" value="1"/>
</dbReference>
<reference evidence="18" key="2">
    <citation type="submission" date="2025-08" db="UniProtKB">
        <authorList>
            <consortium name="Ensembl"/>
        </authorList>
    </citation>
    <scope>IDENTIFICATION</scope>
</reference>
<dbReference type="Pfam" id="PF21199">
    <property type="entry name" value="LAMININ_IV_B"/>
    <property type="match status" value="1"/>
</dbReference>
<evidence type="ECO:0000256" key="6">
    <source>
        <dbReference type="ARBA" id="ARBA00022869"/>
    </source>
</evidence>
<dbReference type="GO" id="GO:0009887">
    <property type="term" value="P:animal organ morphogenesis"/>
    <property type="evidence" value="ECO:0007669"/>
    <property type="project" value="TreeGrafter"/>
</dbReference>
<keyword evidence="4" id="KW-0732">Signal</keyword>
<evidence type="ECO:0000256" key="2">
    <source>
        <dbReference type="ARBA" id="ARBA00022525"/>
    </source>
</evidence>
<feature type="compositionally biased region" description="Basic and acidic residues" evidence="14">
    <location>
        <begin position="1593"/>
        <end position="1612"/>
    </location>
</feature>
<feature type="domain" description="Laminin N-terminal" evidence="17">
    <location>
        <begin position="19"/>
        <end position="242"/>
    </location>
</feature>
<dbReference type="InterPro" id="IPR056863">
    <property type="entry name" value="LMN_ATRN_NET-like_EGF"/>
</dbReference>
<dbReference type="Proteomes" id="UP000291000">
    <property type="component" value="Chromosome 4"/>
</dbReference>
<feature type="disulfide bond" evidence="12">
    <location>
        <begin position="465"/>
        <end position="479"/>
    </location>
</feature>
<dbReference type="InterPro" id="IPR000742">
    <property type="entry name" value="EGF"/>
</dbReference>
<feature type="disulfide bond" evidence="12">
    <location>
        <begin position="1064"/>
        <end position="1073"/>
    </location>
</feature>
<dbReference type="PROSITE" id="PS01248">
    <property type="entry name" value="EGF_LAM_1"/>
    <property type="match status" value="3"/>
</dbReference>
<dbReference type="InterPro" id="IPR050440">
    <property type="entry name" value="Laminin/Netrin_ECM"/>
</dbReference>
<gene>
    <name evidence="18" type="primary">LAMB4</name>
</gene>
<dbReference type="PROSITE" id="PS00022">
    <property type="entry name" value="EGF_1"/>
    <property type="match status" value="1"/>
</dbReference>
<dbReference type="FunFam" id="2.10.25.10:FF:000101">
    <property type="entry name" value="Laminin subunit beta 1"/>
    <property type="match status" value="1"/>
</dbReference>
<dbReference type="FunFam" id="2.10.25.10:FF:000135">
    <property type="entry name" value="Laminin subunit beta 4"/>
    <property type="match status" value="2"/>
</dbReference>
<feature type="disulfide bond" evidence="12">
    <location>
        <begin position="1043"/>
        <end position="1055"/>
    </location>
</feature>
<feature type="disulfide bond" evidence="12">
    <location>
        <begin position="401"/>
        <end position="410"/>
    </location>
</feature>
<dbReference type="SMART" id="SM00180">
    <property type="entry name" value="EGF_Lam"/>
    <property type="match status" value="10"/>
</dbReference>
<feature type="domain" description="Laminin EGF-like" evidence="15">
    <location>
        <begin position="431"/>
        <end position="481"/>
    </location>
</feature>
<dbReference type="GO" id="GO:0034446">
    <property type="term" value="P:substrate adhesion-dependent cell spreading"/>
    <property type="evidence" value="ECO:0007669"/>
    <property type="project" value="TreeGrafter"/>
</dbReference>
<dbReference type="InterPro" id="IPR013015">
    <property type="entry name" value="Laminin_IV_B"/>
</dbReference>
<dbReference type="PROSITE" id="PS51116">
    <property type="entry name" value="LAMININ_IVB"/>
    <property type="match status" value="1"/>
</dbReference>
<keyword evidence="10" id="KW-0325">Glycoprotein</keyword>
<keyword evidence="8 13" id="KW-0175">Coiled coil</keyword>
<dbReference type="GeneTree" id="ENSGT00940000162514"/>
<dbReference type="EMBL" id="LWLT01000003">
    <property type="status" value="NOT_ANNOTATED_CDS"/>
    <property type="molecule type" value="Genomic_DNA"/>
</dbReference>
<dbReference type="Gene3D" id="2.10.25.10">
    <property type="entry name" value="Laminin"/>
    <property type="match status" value="8"/>
</dbReference>
<evidence type="ECO:0000256" key="7">
    <source>
        <dbReference type="ARBA" id="ARBA00022889"/>
    </source>
</evidence>
<evidence type="ECO:0000256" key="11">
    <source>
        <dbReference type="ARBA" id="ARBA00023292"/>
    </source>
</evidence>
<keyword evidence="19" id="KW-1185">Reference proteome</keyword>
<feature type="region of interest" description="Disordered" evidence="14">
    <location>
        <begin position="1581"/>
        <end position="1612"/>
    </location>
</feature>
<keyword evidence="11 12" id="KW-0424">Laminin EGF-like domain</keyword>
<comment type="caution">
    <text evidence="12">Lacks conserved residue(s) required for the propagation of feature annotation.</text>
</comment>
<evidence type="ECO:0000313" key="18">
    <source>
        <dbReference type="Ensembl" id="ENSCHIP00000017005.1"/>
    </source>
</evidence>
<dbReference type="Pfam" id="PF24973">
    <property type="entry name" value="EGF_LMN_ATRN"/>
    <property type="match status" value="1"/>
</dbReference>
<dbReference type="STRING" id="9925.ENSCHIP00000017005"/>
<keyword evidence="9 12" id="KW-1015">Disulfide bond</keyword>